<dbReference type="EMBL" id="AACS02000006">
    <property type="protein sequence ID" value="EAU83970.2"/>
    <property type="molecule type" value="Genomic_DNA"/>
</dbReference>
<sequence length="224" mass="24108">MSICATECLYKVPTMSLLACFCHTPAVNGPGDIVYFPLAPRTISAQRSASGNQMTASQLVAPLEFASSRCAIRGEHAYQLVLPVSGIVGRDSTCATSDGGSSSRLRVLWECGGEMLIRQRGDEDVICIYSLVVFLETPNSERKGRGPYIVMSFVILVISAIPVALDSSLLFRQLREATSGRRFITILGQDISSWEVTVSTSLLPAYILVADGLLVGGLQFHSDA</sequence>
<organism evidence="2 3">
    <name type="scientific">Coprinopsis cinerea (strain Okayama-7 / 130 / ATCC MYA-4618 / FGSC 9003)</name>
    <name type="common">Inky cap fungus</name>
    <name type="synonym">Hormographiella aspergillata</name>
    <dbReference type="NCBI Taxonomy" id="240176"/>
    <lineage>
        <taxon>Eukaryota</taxon>
        <taxon>Fungi</taxon>
        <taxon>Dikarya</taxon>
        <taxon>Basidiomycota</taxon>
        <taxon>Agaricomycotina</taxon>
        <taxon>Agaricomycetes</taxon>
        <taxon>Agaricomycetidae</taxon>
        <taxon>Agaricales</taxon>
        <taxon>Agaricineae</taxon>
        <taxon>Psathyrellaceae</taxon>
        <taxon>Coprinopsis</taxon>
    </lineage>
</organism>
<dbReference type="InParanoid" id="A8P0E3"/>
<feature type="transmembrane region" description="Helical" evidence="1">
    <location>
        <begin position="148"/>
        <end position="171"/>
    </location>
</feature>
<name>A8P0E3_COPC7</name>
<dbReference type="RefSeq" id="XP_001837870.2">
    <property type="nucleotide sequence ID" value="XM_001837818.2"/>
</dbReference>
<gene>
    <name evidence="2" type="ORF">CC1G_09852</name>
</gene>
<keyword evidence="3" id="KW-1185">Reference proteome</keyword>
<dbReference type="GeneID" id="6014432"/>
<dbReference type="VEuPathDB" id="FungiDB:CC1G_09852"/>
<evidence type="ECO:0000256" key="1">
    <source>
        <dbReference type="SAM" id="Phobius"/>
    </source>
</evidence>
<dbReference type="OrthoDB" id="3357408at2759"/>
<accession>A8P0E3</accession>
<dbReference type="HOGENOM" id="CLU_1234953_0_0_1"/>
<proteinExistence type="predicted"/>
<evidence type="ECO:0000313" key="2">
    <source>
        <dbReference type="EMBL" id="EAU83970.2"/>
    </source>
</evidence>
<reference evidence="2 3" key="1">
    <citation type="journal article" date="2010" name="Proc. Natl. Acad. Sci. U.S.A.">
        <title>Insights into evolution of multicellular fungi from the assembled chromosomes of the mushroom Coprinopsis cinerea (Coprinus cinereus).</title>
        <authorList>
            <person name="Stajich J.E."/>
            <person name="Wilke S.K."/>
            <person name="Ahren D."/>
            <person name="Au C.H."/>
            <person name="Birren B.W."/>
            <person name="Borodovsky M."/>
            <person name="Burns C."/>
            <person name="Canback B."/>
            <person name="Casselton L.A."/>
            <person name="Cheng C.K."/>
            <person name="Deng J."/>
            <person name="Dietrich F.S."/>
            <person name="Fargo D.C."/>
            <person name="Farman M.L."/>
            <person name="Gathman A.C."/>
            <person name="Goldberg J."/>
            <person name="Guigo R."/>
            <person name="Hoegger P.J."/>
            <person name="Hooker J.B."/>
            <person name="Huggins A."/>
            <person name="James T.Y."/>
            <person name="Kamada T."/>
            <person name="Kilaru S."/>
            <person name="Kodira C."/>
            <person name="Kues U."/>
            <person name="Kupfer D."/>
            <person name="Kwan H.S."/>
            <person name="Lomsadze A."/>
            <person name="Li W."/>
            <person name="Lilly W.W."/>
            <person name="Ma L.J."/>
            <person name="Mackey A.J."/>
            <person name="Manning G."/>
            <person name="Martin F."/>
            <person name="Muraguchi H."/>
            <person name="Natvig D.O."/>
            <person name="Palmerini H."/>
            <person name="Ramesh M.A."/>
            <person name="Rehmeyer C.J."/>
            <person name="Roe B.A."/>
            <person name="Shenoy N."/>
            <person name="Stanke M."/>
            <person name="Ter-Hovhannisyan V."/>
            <person name="Tunlid A."/>
            <person name="Velagapudi R."/>
            <person name="Vision T.J."/>
            <person name="Zeng Q."/>
            <person name="Zolan M.E."/>
            <person name="Pukkila P.J."/>
        </authorList>
    </citation>
    <scope>NUCLEOTIDE SEQUENCE [LARGE SCALE GENOMIC DNA]</scope>
    <source>
        <strain evidence="3">Okayama-7 / 130 / ATCC MYA-4618 / FGSC 9003</strain>
    </source>
</reference>
<dbReference type="AlphaFoldDB" id="A8P0E3"/>
<protein>
    <submittedName>
        <fullName evidence="2">Uncharacterized protein</fullName>
    </submittedName>
</protein>
<keyword evidence="1" id="KW-0472">Membrane</keyword>
<dbReference type="KEGG" id="cci:CC1G_09852"/>
<keyword evidence="1" id="KW-0812">Transmembrane</keyword>
<evidence type="ECO:0000313" key="3">
    <source>
        <dbReference type="Proteomes" id="UP000001861"/>
    </source>
</evidence>
<comment type="caution">
    <text evidence="2">The sequence shown here is derived from an EMBL/GenBank/DDBJ whole genome shotgun (WGS) entry which is preliminary data.</text>
</comment>
<keyword evidence="1" id="KW-1133">Transmembrane helix</keyword>
<dbReference type="Proteomes" id="UP000001861">
    <property type="component" value="Unassembled WGS sequence"/>
</dbReference>